<gene>
    <name evidence="9" type="primary">Aste57867_4399</name>
    <name evidence="8" type="ORF">As57867_004387</name>
    <name evidence="9" type="ORF">ASTE57867_4399</name>
</gene>
<dbReference type="Proteomes" id="UP000332933">
    <property type="component" value="Unassembled WGS sequence"/>
</dbReference>
<name>A0A485KBP6_9STRA</name>
<dbReference type="OrthoDB" id="10252009at2759"/>
<dbReference type="CDD" id="cd14498">
    <property type="entry name" value="DSP"/>
    <property type="match status" value="1"/>
</dbReference>
<evidence type="ECO:0000256" key="5">
    <source>
        <dbReference type="SAM" id="MobiDB-lite"/>
    </source>
</evidence>
<evidence type="ECO:0000256" key="3">
    <source>
        <dbReference type="ARBA" id="ARBA00022801"/>
    </source>
</evidence>
<dbReference type="PANTHER" id="PTHR10159">
    <property type="entry name" value="DUAL SPECIFICITY PROTEIN PHOSPHATASE"/>
    <property type="match status" value="1"/>
</dbReference>
<keyword evidence="10" id="KW-1185">Reference proteome</keyword>
<reference evidence="9 10" key="1">
    <citation type="submission" date="2019-03" db="EMBL/GenBank/DDBJ databases">
        <authorList>
            <person name="Gaulin E."/>
            <person name="Dumas B."/>
        </authorList>
    </citation>
    <scope>NUCLEOTIDE SEQUENCE [LARGE SCALE GENOMIC DNA]</scope>
    <source>
        <strain evidence="9">CBS 568.67</strain>
    </source>
</reference>
<evidence type="ECO:0000313" key="10">
    <source>
        <dbReference type="Proteomes" id="UP000332933"/>
    </source>
</evidence>
<sequence>MDTQYDSPGAILPSLYVGSIAHACNASLLQRHAITHLLCLDATPPPRVSLALPCAHVPMSPSPQDDMELALSLQDCLPHIQAAIDARRVLLVFCTRGLNRSPAVCIGYLVSEMHWTLKKAYRLLQQRRGGRVTLHEQYLTQLQELEANLHEGECTLTVAQASDQHIWHGLRQQQPLTPMDRDDDDESQAPLTDSSTRSSDVHTTLDRASVLTNASLTTMRNKTQDLENFKEVNEDDGETGQDNHVPRVPHVARQTGNKKRGGGIPCCTQ</sequence>
<dbReference type="Pfam" id="PF00782">
    <property type="entry name" value="DSPc"/>
    <property type="match status" value="1"/>
</dbReference>
<dbReference type="AlphaFoldDB" id="A0A485KBP6"/>
<organism evidence="9 10">
    <name type="scientific">Aphanomyces stellatus</name>
    <dbReference type="NCBI Taxonomy" id="120398"/>
    <lineage>
        <taxon>Eukaryota</taxon>
        <taxon>Sar</taxon>
        <taxon>Stramenopiles</taxon>
        <taxon>Oomycota</taxon>
        <taxon>Saprolegniomycetes</taxon>
        <taxon>Saprolegniales</taxon>
        <taxon>Verrucalvaceae</taxon>
        <taxon>Aphanomyces</taxon>
    </lineage>
</organism>
<dbReference type="PANTHER" id="PTHR10159:SF519">
    <property type="entry name" value="DUAL SPECIFICITY PROTEIN PHOSPHATASE MPK3"/>
    <property type="match status" value="1"/>
</dbReference>
<reference evidence="8" key="2">
    <citation type="submission" date="2019-06" db="EMBL/GenBank/DDBJ databases">
        <title>Genomics analysis of Aphanomyces spp. identifies a new class of oomycete effector associated with host adaptation.</title>
        <authorList>
            <person name="Gaulin E."/>
        </authorList>
    </citation>
    <scope>NUCLEOTIDE SEQUENCE</scope>
    <source>
        <strain evidence="8">CBS 578.67</strain>
    </source>
</reference>
<comment type="similarity">
    <text evidence="1">Belongs to the protein-tyrosine phosphatase family. Non-receptor class dual specificity subfamily.</text>
</comment>
<feature type="domain" description="Tyrosine specific protein phosphatases" evidence="7">
    <location>
        <begin position="74"/>
        <end position="139"/>
    </location>
</feature>
<evidence type="ECO:0000259" key="7">
    <source>
        <dbReference type="PROSITE" id="PS50056"/>
    </source>
</evidence>
<evidence type="ECO:0000259" key="6">
    <source>
        <dbReference type="PROSITE" id="PS50054"/>
    </source>
</evidence>
<dbReference type="SUPFAM" id="SSF52799">
    <property type="entry name" value="(Phosphotyrosine protein) phosphatases II"/>
    <property type="match status" value="1"/>
</dbReference>
<evidence type="ECO:0000256" key="2">
    <source>
        <dbReference type="ARBA" id="ARBA00013064"/>
    </source>
</evidence>
<feature type="compositionally biased region" description="Polar residues" evidence="5">
    <location>
        <begin position="189"/>
        <end position="198"/>
    </location>
</feature>
<feature type="region of interest" description="Disordered" evidence="5">
    <location>
        <begin position="175"/>
        <end position="206"/>
    </location>
</feature>
<dbReference type="PROSITE" id="PS50054">
    <property type="entry name" value="TYR_PHOSPHATASE_DUAL"/>
    <property type="match status" value="1"/>
</dbReference>
<dbReference type="InterPro" id="IPR000340">
    <property type="entry name" value="Dual-sp_phosphatase_cat-dom"/>
</dbReference>
<feature type="domain" description="Tyrosine-protein phosphatase" evidence="6">
    <location>
        <begin position="7"/>
        <end position="151"/>
    </location>
</feature>
<evidence type="ECO:0000256" key="1">
    <source>
        <dbReference type="ARBA" id="ARBA00008601"/>
    </source>
</evidence>
<dbReference type="Gene3D" id="3.90.190.10">
    <property type="entry name" value="Protein tyrosine phosphatase superfamily"/>
    <property type="match status" value="1"/>
</dbReference>
<dbReference type="EMBL" id="CAADRA010001071">
    <property type="protein sequence ID" value="VFT81511.1"/>
    <property type="molecule type" value="Genomic_DNA"/>
</dbReference>
<dbReference type="InterPro" id="IPR020422">
    <property type="entry name" value="TYR_PHOSPHATASE_DUAL_dom"/>
</dbReference>
<evidence type="ECO:0000313" key="8">
    <source>
        <dbReference type="EMBL" id="KAF0713325.1"/>
    </source>
</evidence>
<dbReference type="GO" id="GO:0005737">
    <property type="term" value="C:cytoplasm"/>
    <property type="evidence" value="ECO:0007669"/>
    <property type="project" value="TreeGrafter"/>
</dbReference>
<proteinExistence type="inferred from homology"/>
<dbReference type="InterPro" id="IPR000387">
    <property type="entry name" value="Tyr_Pase_dom"/>
</dbReference>
<dbReference type="GO" id="GO:0043409">
    <property type="term" value="P:negative regulation of MAPK cascade"/>
    <property type="evidence" value="ECO:0007669"/>
    <property type="project" value="TreeGrafter"/>
</dbReference>
<evidence type="ECO:0000256" key="4">
    <source>
        <dbReference type="ARBA" id="ARBA00022912"/>
    </source>
</evidence>
<dbReference type="EC" id="3.1.3.48" evidence="2"/>
<keyword evidence="3" id="KW-0378">Hydrolase</keyword>
<dbReference type="SMART" id="SM00195">
    <property type="entry name" value="DSPc"/>
    <property type="match status" value="1"/>
</dbReference>
<accession>A0A485KBP6</accession>
<dbReference type="PROSITE" id="PS50056">
    <property type="entry name" value="TYR_PHOSPHATASE_2"/>
    <property type="match status" value="1"/>
</dbReference>
<dbReference type="InterPro" id="IPR029021">
    <property type="entry name" value="Prot-tyrosine_phosphatase-like"/>
</dbReference>
<evidence type="ECO:0000313" key="9">
    <source>
        <dbReference type="EMBL" id="VFT81511.1"/>
    </source>
</evidence>
<protein>
    <recommendedName>
        <fullName evidence="2">protein-tyrosine-phosphatase</fullName>
        <ecNumber evidence="2">3.1.3.48</ecNumber>
    </recommendedName>
</protein>
<dbReference type="EMBL" id="VJMH01001071">
    <property type="protein sequence ID" value="KAF0713325.1"/>
    <property type="molecule type" value="Genomic_DNA"/>
</dbReference>
<keyword evidence="4" id="KW-0904">Protein phosphatase</keyword>
<dbReference type="GO" id="GO:0004725">
    <property type="term" value="F:protein tyrosine phosphatase activity"/>
    <property type="evidence" value="ECO:0007669"/>
    <property type="project" value="UniProtKB-EC"/>
</dbReference>